<proteinExistence type="predicted"/>
<keyword evidence="1" id="KW-0732">Signal</keyword>
<reference evidence="2 3" key="1">
    <citation type="journal article" date="2012" name="Appl. Environ. Microbiol.">
        <title>Short-read sequencing for genomic analysis of the brown rot fungus Fibroporia radiculosa.</title>
        <authorList>
            <person name="Tang J.D."/>
            <person name="Perkins A.D."/>
            <person name="Sonstegard T.S."/>
            <person name="Schroeder S.G."/>
            <person name="Burgess S.C."/>
            <person name="Diehl S.V."/>
        </authorList>
    </citation>
    <scope>NUCLEOTIDE SEQUENCE [LARGE SCALE GENOMIC DNA]</scope>
    <source>
        <strain evidence="2 3">TFFH 294</strain>
    </source>
</reference>
<dbReference type="HOGENOM" id="CLU_1015763_0_0_1"/>
<organism evidence="2 3">
    <name type="scientific">Fibroporia radiculosa</name>
    <dbReference type="NCBI Taxonomy" id="599839"/>
    <lineage>
        <taxon>Eukaryota</taxon>
        <taxon>Fungi</taxon>
        <taxon>Dikarya</taxon>
        <taxon>Basidiomycota</taxon>
        <taxon>Agaricomycotina</taxon>
        <taxon>Agaricomycetes</taxon>
        <taxon>Polyporales</taxon>
        <taxon>Fibroporiaceae</taxon>
        <taxon>Fibroporia</taxon>
    </lineage>
</organism>
<dbReference type="AlphaFoldDB" id="J4GNW6"/>
<gene>
    <name evidence="2" type="ORF">FIBRA_04064</name>
</gene>
<evidence type="ECO:0000313" key="2">
    <source>
        <dbReference type="EMBL" id="CCM01990.1"/>
    </source>
</evidence>
<name>J4GNW6_9APHY</name>
<sequence>MVATFILTRTFAISALFVGAVNLARAAPIVVSPNAGMVEQWCYVHASVSAESSSGSLPLLNVMDPPIDIASLIMKCPEQMRLLFSVGHLVILLVATGIKSTQDVENVDDTSISARLMSQASSKRRSILDEVMAGIFRRTPADLSTDSCREEGCMKKRIPDTDSCREEGCMKRRAPGADNCRGEGSASRPFHHSAALLYPLLPTSFIRAFNLIIRVTIILFGVTICTRRSFLVRVYISAEGGKSMPPQESVACPSNPKVILVFPAGENSYLIIHW</sequence>
<feature type="signal peptide" evidence="1">
    <location>
        <begin position="1"/>
        <end position="26"/>
    </location>
</feature>
<feature type="chain" id="PRO_5003779050" evidence="1">
    <location>
        <begin position="27"/>
        <end position="274"/>
    </location>
</feature>
<protein>
    <submittedName>
        <fullName evidence="2">Uncharacterized protein</fullName>
    </submittedName>
</protein>
<dbReference type="EMBL" id="HE797058">
    <property type="protein sequence ID" value="CCM01990.1"/>
    <property type="molecule type" value="Genomic_DNA"/>
</dbReference>
<dbReference type="Proteomes" id="UP000006352">
    <property type="component" value="Unassembled WGS sequence"/>
</dbReference>
<dbReference type="InParanoid" id="J4GNW6"/>
<dbReference type="OrthoDB" id="2789996at2759"/>
<dbReference type="GeneID" id="24096901"/>
<evidence type="ECO:0000313" key="3">
    <source>
        <dbReference type="Proteomes" id="UP000006352"/>
    </source>
</evidence>
<accession>J4GNW6</accession>
<evidence type="ECO:0000256" key="1">
    <source>
        <dbReference type="SAM" id="SignalP"/>
    </source>
</evidence>
<dbReference type="RefSeq" id="XP_012181273.1">
    <property type="nucleotide sequence ID" value="XM_012325883.1"/>
</dbReference>
<keyword evidence="3" id="KW-1185">Reference proteome</keyword>